<dbReference type="STRING" id="240159.A0A4V6AT52"/>
<evidence type="ECO:0000256" key="15">
    <source>
        <dbReference type="ARBA" id="ARBA00029329"/>
    </source>
</evidence>
<evidence type="ECO:0000256" key="24">
    <source>
        <dbReference type="RuleBase" id="RU003832"/>
    </source>
</evidence>
<dbReference type="GO" id="GO:0032580">
    <property type="term" value="C:Golgi cisterna membrane"/>
    <property type="evidence" value="ECO:0007669"/>
    <property type="project" value="UniProtKB-SubCell"/>
</dbReference>
<protein>
    <recommendedName>
        <fullName evidence="24">Fucosyltransferase</fullName>
        <ecNumber evidence="24">2.4.1.-</ecNumber>
    </recommendedName>
</protein>
<evidence type="ECO:0000256" key="3">
    <source>
        <dbReference type="ARBA" id="ARBA00008919"/>
    </source>
</evidence>
<keyword evidence="7 24" id="KW-0812">Transmembrane</keyword>
<proteinExistence type="inferred from homology"/>
<dbReference type="PANTHER" id="PTHR11929:SF10">
    <property type="entry name" value="4-GALACTOSYL-N-ACETYLGLUCOSAMINIDE 3-ALPHA-L-FUCOSYLTRANSFERASE 9"/>
    <property type="match status" value="1"/>
</dbReference>
<evidence type="ECO:0000256" key="17">
    <source>
        <dbReference type="ARBA" id="ARBA00036234"/>
    </source>
</evidence>
<evidence type="ECO:0000256" key="5">
    <source>
        <dbReference type="ARBA" id="ARBA00022676"/>
    </source>
</evidence>
<dbReference type="EMBL" id="CM014099">
    <property type="protein sequence ID" value="TKS90792.1"/>
    <property type="molecule type" value="Genomic_DNA"/>
</dbReference>
<dbReference type="Pfam" id="PF17039">
    <property type="entry name" value="Glyco_tran_10_N"/>
    <property type="match status" value="1"/>
</dbReference>
<evidence type="ECO:0000256" key="23">
    <source>
        <dbReference type="ARBA" id="ARBA00043838"/>
    </source>
</evidence>
<comment type="catalytic activity">
    <reaction evidence="20">
        <text>a neolactoside nLc4Cer + GDP-beta-L-fucose = a neolactoside III(3)-alpha-Fuc-nLc4Cer + GDP + H(+)</text>
        <dbReference type="Rhea" id="RHEA:48376"/>
        <dbReference type="ChEBI" id="CHEBI:15378"/>
        <dbReference type="ChEBI" id="CHEBI:57273"/>
        <dbReference type="ChEBI" id="CHEBI:58189"/>
        <dbReference type="ChEBI" id="CHEBI:90376"/>
        <dbReference type="ChEBI" id="CHEBI:90379"/>
    </reaction>
    <physiologicalReaction direction="left-to-right" evidence="20">
        <dbReference type="Rhea" id="RHEA:48377"/>
    </physiologicalReaction>
</comment>
<dbReference type="Gene3D" id="3.40.50.11660">
    <property type="entry name" value="Glycosyl transferase family 10, C-terminal domain"/>
    <property type="match status" value="1"/>
</dbReference>
<dbReference type="GO" id="GO:0006629">
    <property type="term" value="P:lipid metabolic process"/>
    <property type="evidence" value="ECO:0007669"/>
    <property type="project" value="UniProtKB-KW"/>
</dbReference>
<evidence type="ECO:0000256" key="11">
    <source>
        <dbReference type="ARBA" id="ARBA00023098"/>
    </source>
</evidence>
<evidence type="ECO:0000313" key="27">
    <source>
        <dbReference type="EMBL" id="TKS90792.1"/>
    </source>
</evidence>
<dbReference type="InterPro" id="IPR001503">
    <property type="entry name" value="Glyco_trans_10"/>
</dbReference>
<keyword evidence="10 24" id="KW-0333">Golgi apparatus</keyword>
<keyword evidence="5 24" id="KW-0328">Glycosyltransferase</keyword>
<comment type="catalytic activity">
    <reaction evidence="16">
        <text>alpha-D-galactosyl-(1-&gt;3)-beta-D-galactosyl-(1-&gt;4)-N-acetyl-beta-D-glucosaminyl-(1-&gt;3)-beta-D-galactosyl-(1-&gt;4)-beta-D-glucosyl-(1&lt;-&gt;1')-ceramide + GDP-beta-L-fucose = a neolactoside IV(3)-alpha-Gal,III(3)-alpha-Fuc-nLc4Cer + GDP + H(+)</text>
        <dbReference type="Rhea" id="RHEA:48380"/>
        <dbReference type="ChEBI" id="CHEBI:15378"/>
        <dbReference type="ChEBI" id="CHEBI:57273"/>
        <dbReference type="ChEBI" id="CHEBI:58189"/>
        <dbReference type="ChEBI" id="CHEBI:90380"/>
        <dbReference type="ChEBI" id="CHEBI:90381"/>
    </reaction>
    <physiologicalReaction direction="left-to-right" evidence="16">
        <dbReference type="Rhea" id="RHEA:48381"/>
    </physiologicalReaction>
</comment>
<evidence type="ECO:0000256" key="10">
    <source>
        <dbReference type="ARBA" id="ARBA00023034"/>
    </source>
</evidence>
<comment type="catalytic activity">
    <reaction evidence="17">
        <text>an alpha-Neu5Ac-(2-&gt;3)-beta-D-Gal-(1-&gt;4)-beta-D-GlcNAc-(1-&gt;3)-beta-D-Gal-(1-&gt;4)-beta-D-GlcNAc derivative + GDP-beta-L-fucose = an alpha-Neu5Ac-(2-&gt;3)-beta-D-Gal-(1-&gt;4)-beta-D-GlcNAc-(1-&gt;3)-beta-D-Gal-(1-&gt;4)-[alpha-L-Fuc-(1-&gt;3)]-beta-D-GlcNAc derivative + GDP + H(+)</text>
        <dbReference type="Rhea" id="RHEA:68044"/>
        <dbReference type="ChEBI" id="CHEBI:15378"/>
        <dbReference type="ChEBI" id="CHEBI:57273"/>
        <dbReference type="ChEBI" id="CHEBI:58189"/>
        <dbReference type="ChEBI" id="CHEBI:145343"/>
        <dbReference type="ChEBI" id="CHEBI:176900"/>
    </reaction>
    <physiologicalReaction direction="left-to-right" evidence="17">
        <dbReference type="Rhea" id="RHEA:68045"/>
    </physiologicalReaction>
</comment>
<comment type="pathway">
    <text evidence="2">Glycolipid biosynthesis.</text>
</comment>
<dbReference type="OrthoDB" id="427096at2759"/>
<comment type="catalytic activity">
    <reaction evidence="15">
        <text>a beta-D-galactosyl-(1-&gt;4)-N-acetyl-beta-D-glucosaminyl derivative + GDP-beta-L-fucose = a beta-D-galactosyl-(1-&gt;4)-[alpha-L-fucosyl-(1-&gt;3)]-N-acetyl-beta-D-glucosaminyl derivative + GDP + H(+)</text>
        <dbReference type="Rhea" id="RHEA:14257"/>
        <dbReference type="ChEBI" id="CHEBI:15378"/>
        <dbReference type="ChEBI" id="CHEBI:57273"/>
        <dbReference type="ChEBI" id="CHEBI:58189"/>
        <dbReference type="ChEBI" id="CHEBI:133507"/>
        <dbReference type="ChEBI" id="CHEBI:137941"/>
        <dbReference type="EC" id="2.4.1.152"/>
    </reaction>
    <physiologicalReaction direction="left-to-right" evidence="15">
        <dbReference type="Rhea" id="RHEA:14258"/>
    </physiologicalReaction>
</comment>
<dbReference type="AlphaFoldDB" id="A0A4V6AT52"/>
<keyword evidence="8" id="KW-0735">Signal-anchor</keyword>
<dbReference type="UniPathway" id="UPA00378"/>
<dbReference type="FunFam" id="3.40.50.11660:FF:000001">
    <property type="entry name" value="alpha-(1,3)-fucosyltransferase 9"/>
    <property type="match status" value="1"/>
</dbReference>
<comment type="catalytic activity">
    <reaction evidence="23">
        <text>an alpha-L-Fuc-(1-&gt;2)-beta-D-Gal-(1-&gt;4)-beta-D-GlcNAc derivative + GDP-beta-L-fucose = an alpha-L-Fuc-(1-&gt;2)-beta-D-Gal-(1-&gt;4)-[alpha-L-Fuc-(1-&gt;3)]-beta-D-GlcNAc derivative + GDP + H(+)</text>
        <dbReference type="Rhea" id="RHEA:77191"/>
        <dbReference type="ChEBI" id="CHEBI:15378"/>
        <dbReference type="ChEBI" id="CHEBI:57273"/>
        <dbReference type="ChEBI" id="CHEBI:58189"/>
        <dbReference type="ChEBI" id="CHEBI:133510"/>
        <dbReference type="ChEBI" id="CHEBI:195560"/>
    </reaction>
    <physiologicalReaction direction="left-to-right" evidence="23">
        <dbReference type="Rhea" id="RHEA:77192"/>
    </physiologicalReaction>
</comment>
<dbReference type="GO" id="GO:0017083">
    <property type="term" value="F:4-galactosyl-N-acetylglucosaminide 3-alpha-L-fucosyltransferase activity"/>
    <property type="evidence" value="ECO:0007669"/>
    <property type="project" value="UniProtKB-EC"/>
</dbReference>
<comment type="catalytic activity">
    <reaction evidence="18">
        <text>alpha-N-glycoloylneuraminosyl-(2-&gt;3)-beta-D-galactosyl-(1-&gt;4)-N-acetyl-beta-D-glucosaminyl-(1-&gt;3)-beta-D-galactosyl-(1-&gt;4)-N-acetyl-beta-D-glucosaminyl-(1-&gt;3)-beta-D-galactosyl-(1-&gt;4)-beta-D-glucosyl-(1&lt;-&gt;1')-ceramide + GDP-beta-L-fucose = alpha-N-glycoloylneuraminosyl-(2-&gt;3)-beta-D-galactosyl-(1-&gt;4)-N-acetyl-beta-D-glucosaminyl-(1-&gt;3)-beta-D-galactosyl-(1-&gt;4)-[alpha-L-fucosyl-(1-&gt;3)]-N-acetyl-beta-D-glucosaminyl-(1-&gt;3)-beta-D-galactosyl-(1-&gt;4)-beta-D-glucosyl-(1&lt;-&gt;1')-ceramide + GDP + H(+)</text>
        <dbReference type="Rhea" id="RHEA:48388"/>
        <dbReference type="ChEBI" id="CHEBI:15378"/>
        <dbReference type="ChEBI" id="CHEBI:57273"/>
        <dbReference type="ChEBI" id="CHEBI:58189"/>
        <dbReference type="ChEBI" id="CHEBI:90383"/>
        <dbReference type="ChEBI" id="CHEBI:90384"/>
    </reaction>
    <physiologicalReaction direction="left-to-right" evidence="18">
        <dbReference type="Rhea" id="RHEA:48389"/>
    </physiologicalReaction>
</comment>
<evidence type="ECO:0000256" key="22">
    <source>
        <dbReference type="ARBA" id="ARBA00043828"/>
    </source>
</evidence>
<feature type="domain" description="Fucosyltransferase C-terminal" evidence="25">
    <location>
        <begin position="205"/>
        <end position="378"/>
    </location>
</feature>
<feature type="transmembrane region" description="Helical" evidence="24">
    <location>
        <begin position="14"/>
        <end position="32"/>
    </location>
</feature>
<keyword evidence="9 24" id="KW-1133">Transmembrane helix</keyword>
<evidence type="ECO:0000256" key="4">
    <source>
        <dbReference type="ARBA" id="ARBA00011738"/>
    </source>
</evidence>
<evidence type="ECO:0000256" key="13">
    <source>
        <dbReference type="ARBA" id="ARBA00023157"/>
    </source>
</evidence>
<evidence type="ECO:0000256" key="6">
    <source>
        <dbReference type="ARBA" id="ARBA00022679"/>
    </source>
</evidence>
<accession>A0A4V6AT52</accession>
<dbReference type="InterPro" id="IPR031481">
    <property type="entry name" value="Glyco_tran_10_N"/>
</dbReference>
<organism evidence="27 28">
    <name type="scientific">Collichthys lucidus</name>
    <name type="common">Big head croaker</name>
    <name type="synonym">Sciaena lucida</name>
    <dbReference type="NCBI Taxonomy" id="240159"/>
    <lineage>
        <taxon>Eukaryota</taxon>
        <taxon>Metazoa</taxon>
        <taxon>Chordata</taxon>
        <taxon>Craniata</taxon>
        <taxon>Vertebrata</taxon>
        <taxon>Euteleostomi</taxon>
        <taxon>Actinopterygii</taxon>
        <taxon>Neopterygii</taxon>
        <taxon>Teleostei</taxon>
        <taxon>Neoteleostei</taxon>
        <taxon>Acanthomorphata</taxon>
        <taxon>Eupercaria</taxon>
        <taxon>Sciaenidae</taxon>
        <taxon>Collichthys</taxon>
    </lineage>
</organism>
<comment type="subcellular location">
    <subcellularLocation>
        <location evidence="24">Golgi apparatus</location>
        <location evidence="24">Golgi stack membrane</location>
        <topology evidence="24">Single-pass type II membrane protein</topology>
    </subcellularLocation>
    <subcellularLocation>
        <location evidence="21">Golgi apparatus</location>
        <location evidence="21">trans-Golgi network membrane</location>
        <topology evidence="21">Single-pass type II membrane protein</topology>
    </subcellularLocation>
</comment>
<keyword evidence="13" id="KW-1015">Disulfide bond</keyword>
<evidence type="ECO:0000256" key="12">
    <source>
        <dbReference type="ARBA" id="ARBA00023136"/>
    </source>
</evidence>
<gene>
    <name evidence="27" type="ORF">D9C73_024925</name>
</gene>
<feature type="domain" description="Fucosyltransferase N-terminal" evidence="26">
    <location>
        <begin position="87"/>
        <end position="190"/>
    </location>
</feature>
<dbReference type="SUPFAM" id="SSF53756">
    <property type="entry name" value="UDP-Glycosyltransferase/glycogen phosphorylase"/>
    <property type="match status" value="1"/>
</dbReference>
<evidence type="ECO:0000313" key="28">
    <source>
        <dbReference type="Proteomes" id="UP000298787"/>
    </source>
</evidence>
<evidence type="ECO:0000256" key="16">
    <source>
        <dbReference type="ARBA" id="ARBA00036053"/>
    </source>
</evidence>
<sequence length="381" mass="45279">MPCQPSNWSHQRTMIFVGLVLLCFPVILYVYYKPDMKFPDFNISSMIGRQPCPKCMHTQELHPNCSNKEHPNDTQKIQVAAVNNEPDTIILIWFWPFGSKFELSCSDYNITRCHLTDDKSLYNKAHGVLFHHRDMRGISNMPKEPRPWFQKWVWWNMESPAHCGQIAELNQLINLTSSYRLDSHIPVRYGSLAPVAPKEETFKLPAKDRLVCWIVSNWGSYQNRVKFYNEFKKHITVECFGGGCHRRISKDEYVKIMKGCKFYLSFENSVYKDYITEKLYSPLIHGTIPVVLGPPRENYERMVPGDSFIHIDDFPTPKELAERLLYLDKHDDEYMKYHNWRKWYEVKMGSFGREHACKSCRYIQNHREYQRFTDLTKWFWG</sequence>
<comment type="catalytic activity">
    <reaction evidence="22">
        <text>beta-D-Gal-(1-&gt;4)-beta-D-GlcNAc-(1-&gt;3)-beta-D-Gal-(1-&gt;4)-D-Glc + GDP-beta-L-fucose = beta-D-Gal-(1-&gt;4)-[alpha-L-Fuc-(1-&gt;3)]-beta-D-GlcNAc-(1-&gt;3)-beta-D-Gal-(1-&gt;4)-D-Glc + GDP + H(+)</text>
        <dbReference type="Rhea" id="RHEA:77187"/>
        <dbReference type="ChEBI" id="CHEBI:15378"/>
        <dbReference type="ChEBI" id="CHEBI:57273"/>
        <dbReference type="ChEBI" id="CHEBI:58189"/>
        <dbReference type="ChEBI" id="CHEBI:60239"/>
        <dbReference type="ChEBI" id="CHEBI:61352"/>
    </reaction>
    <physiologicalReaction direction="left-to-right" evidence="22">
        <dbReference type="Rhea" id="RHEA:77188"/>
    </physiologicalReaction>
</comment>
<evidence type="ECO:0000256" key="1">
    <source>
        <dbReference type="ARBA" id="ARBA00004922"/>
    </source>
</evidence>
<keyword evidence="28" id="KW-1185">Reference proteome</keyword>
<keyword evidence="6 24" id="KW-0808">Transferase</keyword>
<evidence type="ECO:0000256" key="7">
    <source>
        <dbReference type="ARBA" id="ARBA00022692"/>
    </source>
</evidence>
<dbReference type="Proteomes" id="UP000298787">
    <property type="component" value="Chromosome 22"/>
</dbReference>
<name>A0A4V6AT52_COLLU</name>
<comment type="subunit">
    <text evidence="4">Homodimer.</text>
</comment>
<keyword evidence="12 24" id="KW-0472">Membrane</keyword>
<evidence type="ECO:0000256" key="14">
    <source>
        <dbReference type="ARBA" id="ARBA00023180"/>
    </source>
</evidence>
<evidence type="ECO:0000259" key="25">
    <source>
        <dbReference type="Pfam" id="PF00852"/>
    </source>
</evidence>
<keyword evidence="14" id="KW-0325">Glycoprotein</keyword>
<dbReference type="EC" id="2.4.1.-" evidence="24"/>
<dbReference type="Pfam" id="PF00852">
    <property type="entry name" value="Glyco_transf_10"/>
    <property type="match status" value="1"/>
</dbReference>
<dbReference type="InterPro" id="IPR038577">
    <property type="entry name" value="GT10-like_C_sf"/>
</dbReference>
<evidence type="ECO:0000259" key="26">
    <source>
        <dbReference type="Pfam" id="PF17039"/>
    </source>
</evidence>
<comment type="similarity">
    <text evidence="3 24">Belongs to the glycosyltransferase 10 family.</text>
</comment>
<evidence type="ECO:0000256" key="18">
    <source>
        <dbReference type="ARBA" id="ARBA00036295"/>
    </source>
</evidence>
<reference evidence="27 28" key="1">
    <citation type="submission" date="2019-01" db="EMBL/GenBank/DDBJ databases">
        <title>Genome Assembly of Collichthys lucidus.</title>
        <authorList>
            <person name="Cai M."/>
            <person name="Xiao S."/>
        </authorList>
    </citation>
    <scope>NUCLEOTIDE SEQUENCE [LARGE SCALE GENOMIC DNA]</scope>
    <source>
        <strain evidence="27">JT15FE1705JMU</strain>
        <tissue evidence="27">Muscle</tissue>
    </source>
</reference>
<evidence type="ECO:0000256" key="19">
    <source>
        <dbReference type="ARBA" id="ARBA00036481"/>
    </source>
</evidence>
<evidence type="ECO:0000256" key="20">
    <source>
        <dbReference type="ARBA" id="ARBA00036757"/>
    </source>
</evidence>
<comment type="catalytic activity">
    <reaction evidence="19">
        <text>an N-acetyl-alpha-neuraminyl-(2-&gt;3)-beta-D-galactosyl-(1-&gt;4)-N-acetyl-beta-D-glucosaminyl derivative + GDP-beta-L-fucose = an alpha-Neu5Ac-(2-&gt;3)-beta-D-Gal-(1-&gt;4)-[alpha-L-Fuc-(1-&gt;3)]-beta-D-GlcNAc derivative + GDP + H(+)</text>
        <dbReference type="Rhea" id="RHEA:56076"/>
        <dbReference type="ChEBI" id="CHEBI:15378"/>
        <dbReference type="ChEBI" id="CHEBI:57273"/>
        <dbReference type="ChEBI" id="CHEBI:58189"/>
        <dbReference type="ChEBI" id="CHEBI:136545"/>
        <dbReference type="ChEBI" id="CHEBI:139509"/>
    </reaction>
    <physiologicalReaction direction="left-to-right" evidence="19">
        <dbReference type="Rhea" id="RHEA:56077"/>
    </physiologicalReaction>
</comment>
<evidence type="ECO:0000256" key="9">
    <source>
        <dbReference type="ARBA" id="ARBA00022989"/>
    </source>
</evidence>
<dbReference type="PANTHER" id="PTHR11929">
    <property type="entry name" value="ALPHA- 1,3 -FUCOSYLTRANSFERASE"/>
    <property type="match status" value="1"/>
</dbReference>
<dbReference type="InterPro" id="IPR055270">
    <property type="entry name" value="Glyco_tran_10_C"/>
</dbReference>
<evidence type="ECO:0000256" key="2">
    <source>
        <dbReference type="ARBA" id="ARBA00004934"/>
    </source>
</evidence>
<evidence type="ECO:0000256" key="21">
    <source>
        <dbReference type="ARBA" id="ARBA00037848"/>
    </source>
</evidence>
<comment type="pathway">
    <text evidence="1">Protein modification; protein glycosylation.</text>
</comment>
<keyword evidence="11" id="KW-0443">Lipid metabolism</keyword>
<evidence type="ECO:0000256" key="8">
    <source>
        <dbReference type="ARBA" id="ARBA00022968"/>
    </source>
</evidence>